<comment type="caution">
    <text evidence="1">The sequence shown here is derived from an EMBL/GenBank/DDBJ whole genome shotgun (WGS) entry which is preliminary data.</text>
</comment>
<sequence length="252" mass="27908">AIKLYLHNVYGSDPRSHPDYGRIVSQRHFDRLYNTLKLTNGNIVAGLLTECNSSELYIPPTVVTDVQDSDPLLQEELFGPILPVIVVDDIKDCLKYINSRSNPLALYIFGNSRDVQFIKDNTISGGICVNDVMLHMSTPSLPFGGFGGSGTGSYTGEYSINTFSHLRPILTRSMAFPPAPVDGARSPPYGGPENAYKYSLVKKGMYPTPRKAETSLFMYFLKLIPGWTLLAMAPDFIKALFKASSPMRRISK</sequence>
<dbReference type="Proteomes" id="UP001145114">
    <property type="component" value="Unassembled WGS sequence"/>
</dbReference>
<accession>A0ACC1HFL7</accession>
<feature type="non-terminal residue" evidence="1">
    <location>
        <position position="1"/>
    </location>
</feature>
<protein>
    <submittedName>
        <fullName evidence="1">Uncharacterized protein</fullName>
    </submittedName>
</protein>
<organism evidence="1 2">
    <name type="scientific">Spiromyces aspiralis</name>
    <dbReference type="NCBI Taxonomy" id="68401"/>
    <lineage>
        <taxon>Eukaryota</taxon>
        <taxon>Fungi</taxon>
        <taxon>Fungi incertae sedis</taxon>
        <taxon>Zoopagomycota</taxon>
        <taxon>Kickxellomycotina</taxon>
        <taxon>Kickxellomycetes</taxon>
        <taxon>Kickxellales</taxon>
        <taxon>Kickxellaceae</taxon>
        <taxon>Spiromyces</taxon>
    </lineage>
</organism>
<evidence type="ECO:0000313" key="1">
    <source>
        <dbReference type="EMBL" id="KAJ1674126.1"/>
    </source>
</evidence>
<gene>
    <name evidence="1" type="ORF">EV182_003912</name>
</gene>
<proteinExistence type="predicted"/>
<dbReference type="EMBL" id="JAMZIH010006242">
    <property type="protein sequence ID" value="KAJ1674126.1"/>
    <property type="molecule type" value="Genomic_DNA"/>
</dbReference>
<evidence type="ECO:0000313" key="2">
    <source>
        <dbReference type="Proteomes" id="UP001145114"/>
    </source>
</evidence>
<keyword evidence="2" id="KW-1185">Reference proteome</keyword>
<name>A0ACC1HFL7_9FUNG</name>
<reference evidence="1" key="1">
    <citation type="submission" date="2022-06" db="EMBL/GenBank/DDBJ databases">
        <title>Phylogenomic reconstructions and comparative analyses of Kickxellomycotina fungi.</title>
        <authorList>
            <person name="Reynolds N.K."/>
            <person name="Stajich J.E."/>
            <person name="Barry K."/>
            <person name="Grigoriev I.V."/>
            <person name="Crous P."/>
            <person name="Smith M.E."/>
        </authorList>
    </citation>
    <scope>NUCLEOTIDE SEQUENCE</scope>
    <source>
        <strain evidence="1">RSA 2271</strain>
    </source>
</reference>